<dbReference type="PANTHER" id="PTHR31631:SF0">
    <property type="entry name" value="PROTEIN NETWORKED 2D"/>
    <property type="match status" value="1"/>
</dbReference>
<feature type="domain" description="K Homology" evidence="4">
    <location>
        <begin position="936"/>
        <end position="1005"/>
    </location>
</feature>
<keyword evidence="1" id="KW-0694">RNA-binding</keyword>
<feature type="region of interest" description="Disordered" evidence="3">
    <location>
        <begin position="169"/>
        <end position="205"/>
    </location>
</feature>
<dbReference type="Pfam" id="PF25014">
    <property type="entry name" value="NET2A"/>
    <property type="match status" value="1"/>
</dbReference>
<reference evidence="5" key="1">
    <citation type="submission" date="2019-12" db="EMBL/GenBank/DDBJ databases">
        <title>Genome sequencing and annotation of Brassica cretica.</title>
        <authorList>
            <person name="Studholme D.J."/>
            <person name="Sarris P.F."/>
        </authorList>
    </citation>
    <scope>NUCLEOTIDE SEQUENCE</scope>
    <source>
        <strain evidence="5">PFS-102/07</strain>
        <tissue evidence="5">Leaf</tissue>
    </source>
</reference>
<dbReference type="SUPFAM" id="SSF54791">
    <property type="entry name" value="Eukaryotic type KH-domain (KH-domain type I)"/>
    <property type="match status" value="2"/>
</dbReference>
<proteinExistence type="predicted"/>
<feature type="compositionally biased region" description="Polar residues" evidence="3">
    <location>
        <begin position="837"/>
        <end position="858"/>
    </location>
</feature>
<dbReference type="PROSITE" id="PS50084">
    <property type="entry name" value="KH_TYPE_1"/>
    <property type="match status" value="2"/>
</dbReference>
<evidence type="ECO:0000259" key="4">
    <source>
        <dbReference type="SMART" id="SM00322"/>
    </source>
</evidence>
<feature type="region of interest" description="Disordered" evidence="3">
    <location>
        <begin position="608"/>
        <end position="649"/>
    </location>
</feature>
<feature type="compositionally biased region" description="Polar residues" evidence="3">
    <location>
        <begin position="625"/>
        <end position="647"/>
    </location>
</feature>
<dbReference type="InterPro" id="IPR056889">
    <property type="entry name" value="NET2A-D/KIP1-like_C"/>
</dbReference>
<evidence type="ECO:0000256" key="1">
    <source>
        <dbReference type="PROSITE-ProRule" id="PRU00117"/>
    </source>
</evidence>
<gene>
    <name evidence="5" type="ORF">F2Q70_00027679</name>
</gene>
<feature type="coiled-coil region" evidence="2">
    <location>
        <begin position="21"/>
        <end position="51"/>
    </location>
</feature>
<dbReference type="Pfam" id="PF24918">
    <property type="entry name" value="NET2A_C"/>
    <property type="match status" value="1"/>
</dbReference>
<dbReference type="InterPro" id="IPR004088">
    <property type="entry name" value="KH_dom_type_1"/>
</dbReference>
<sequence>MSSQLLGEESVVFADDDEVRSTTLEHEMREMSRKKEELESVKEKIREHFESGVNSSVDATEMAERVDELVNKVISLESAVSSQTALIQRLRNETNGLQTQISSLETDKAVLADDKSDLRKKLKEMEERLKALQDLDRNVMVKSSTLSTDFDKACSNLDSLSTGKLDEVKKKPESVGVKMEPEKDLKEMSEETKEEEAEKKSETTTVAEDIIIPSKSSSEVVLESTEKIDSEPEMQSDKTESVLLDNVIEKQSESDKTDSVLLDNVLEKQILSKESDQKEGESEPDWKEMFMKGMENREKHLLTEYTTILRNYKDMKKDLDETKTKNATKDDEIKHLREKMTLLQKGLADSNDLLESQMSNDDYSLGFMAAENESMSLVEEQFRLNIDELLEENLDFWLRFSTAFGQIQGYDTSIEDLQGEISKLEQRKKQDGSGTAKYALRSDVRPLFRHLREINTDLGLWLEKGAALKEELKSRFESLCNIQEEITKALKSSAEDDDFKFTSYQAAKFQGEVLNMKQENNKVADELQAGLDHITTLQLEIDKTLGMLTEEFALSGSKNRSELDLQHSDSRSRITGDVLAVKKALVMVSNFLQNSPPLNGYPPPLCSKTYDSSTEDPHSEFLPSLRSSLPNASETAASNNTHTPSRNRFQDSIDTYRKVVFKLICTSVAAGGIIGRQGTIIRAMQNEAGASISIGAPLKASGERVVTITARESLDSGYSPAQKALGLVFARSVEIDVGKSLFPGALVKTKLLVPSQFANDFVGNREAVMVTGVDVHIPVGSQILDCLSENELVIEIMGEYKHVQKALCQVSSKLRENLLPKKAVEEVRARVSNPYNLQPSQQVKPFHNGSTKPQNTGRGDSLSVLDGEQDLNMLRISTEVMKSIDCTHTEANEVNGFIHPTSLLENGLTQGMKQLQLSSNGYFSSLPPRNKGVSLRNVTLELAVEKDALAALYGRDGAGLDNLQQISGARVDVKDSLTGVDATVLLSGNPEQTQTAMSLFISILADP</sequence>
<dbReference type="GO" id="GO:0003723">
    <property type="term" value="F:RNA binding"/>
    <property type="evidence" value="ECO:0007669"/>
    <property type="project" value="UniProtKB-UniRule"/>
</dbReference>
<dbReference type="Gene3D" id="3.30.310.210">
    <property type="match status" value="1"/>
</dbReference>
<dbReference type="EMBL" id="QGKY02000094">
    <property type="protein sequence ID" value="KAF2602168.1"/>
    <property type="molecule type" value="Genomic_DNA"/>
</dbReference>
<dbReference type="InterPro" id="IPR056888">
    <property type="entry name" value="NET2A-D/KIP1-like_dom"/>
</dbReference>
<keyword evidence="2" id="KW-0175">Coiled coil</keyword>
<feature type="coiled-coil region" evidence="2">
    <location>
        <begin position="312"/>
        <end position="339"/>
    </location>
</feature>
<evidence type="ECO:0000256" key="2">
    <source>
        <dbReference type="SAM" id="Coils"/>
    </source>
</evidence>
<dbReference type="Pfam" id="PF00013">
    <property type="entry name" value="KH_1"/>
    <property type="match status" value="2"/>
</dbReference>
<organism evidence="5">
    <name type="scientific">Brassica cretica</name>
    <name type="common">Mustard</name>
    <dbReference type="NCBI Taxonomy" id="69181"/>
    <lineage>
        <taxon>Eukaryota</taxon>
        <taxon>Viridiplantae</taxon>
        <taxon>Streptophyta</taxon>
        <taxon>Embryophyta</taxon>
        <taxon>Tracheophyta</taxon>
        <taxon>Spermatophyta</taxon>
        <taxon>Magnoliopsida</taxon>
        <taxon>eudicotyledons</taxon>
        <taxon>Gunneridae</taxon>
        <taxon>Pentapetalae</taxon>
        <taxon>rosids</taxon>
        <taxon>malvids</taxon>
        <taxon>Brassicales</taxon>
        <taxon>Brassicaceae</taxon>
        <taxon>Brassiceae</taxon>
        <taxon>Brassica</taxon>
    </lineage>
</organism>
<comment type="caution">
    <text evidence="5">The sequence shown here is derived from an EMBL/GenBank/DDBJ whole genome shotgun (WGS) entry which is preliminary data.</text>
</comment>
<accession>A0A8S9L9W9</accession>
<dbReference type="InterPro" id="IPR036612">
    <property type="entry name" value="KH_dom_type_1_sf"/>
</dbReference>
<evidence type="ECO:0000256" key="3">
    <source>
        <dbReference type="SAM" id="MobiDB-lite"/>
    </source>
</evidence>
<dbReference type="Gene3D" id="3.30.1370.10">
    <property type="entry name" value="K Homology domain, type 1"/>
    <property type="match status" value="1"/>
</dbReference>
<feature type="coiled-coil region" evidence="2">
    <location>
        <begin position="87"/>
        <end position="142"/>
    </location>
</feature>
<dbReference type="Gene3D" id="1.20.5.340">
    <property type="match status" value="1"/>
</dbReference>
<dbReference type="SMART" id="SM00322">
    <property type="entry name" value="KH"/>
    <property type="match status" value="3"/>
</dbReference>
<evidence type="ECO:0000313" key="5">
    <source>
        <dbReference type="EMBL" id="KAF2602168.1"/>
    </source>
</evidence>
<name>A0A8S9L9W9_BRACR</name>
<feature type="domain" description="K Homology" evidence="4">
    <location>
        <begin position="745"/>
        <end position="815"/>
    </location>
</feature>
<feature type="domain" description="K Homology" evidence="4">
    <location>
        <begin position="657"/>
        <end position="733"/>
    </location>
</feature>
<dbReference type="PANTHER" id="PTHR31631">
    <property type="entry name" value="PROTEIN NETWORKED 2D"/>
    <property type="match status" value="1"/>
</dbReference>
<dbReference type="AlphaFoldDB" id="A0A8S9L9W9"/>
<dbReference type="InterPro" id="IPR004087">
    <property type="entry name" value="KH_dom"/>
</dbReference>
<feature type="region of interest" description="Disordered" evidence="3">
    <location>
        <begin position="837"/>
        <end position="864"/>
    </location>
</feature>
<feature type="compositionally biased region" description="Basic and acidic residues" evidence="3">
    <location>
        <begin position="169"/>
        <end position="202"/>
    </location>
</feature>
<dbReference type="CDD" id="cd22459">
    <property type="entry name" value="KH-I_PEPPER_rpt1_like"/>
    <property type="match status" value="1"/>
</dbReference>
<protein>
    <recommendedName>
        <fullName evidence="4">K Homology domain-containing protein</fullName>
    </recommendedName>
</protein>